<feature type="compositionally biased region" description="Low complexity" evidence="1">
    <location>
        <begin position="1957"/>
        <end position="1975"/>
    </location>
</feature>
<feature type="region of interest" description="Disordered" evidence="1">
    <location>
        <begin position="1260"/>
        <end position="1327"/>
    </location>
</feature>
<feature type="compositionally biased region" description="Low complexity" evidence="1">
    <location>
        <begin position="784"/>
        <end position="801"/>
    </location>
</feature>
<accession>A0A383V8Q0</accession>
<reference evidence="2 3" key="1">
    <citation type="submission" date="2016-10" db="EMBL/GenBank/DDBJ databases">
        <authorList>
            <person name="Cai Z."/>
        </authorList>
    </citation>
    <scope>NUCLEOTIDE SEQUENCE [LARGE SCALE GENOMIC DNA]</scope>
</reference>
<feature type="region of interest" description="Disordered" evidence="1">
    <location>
        <begin position="1943"/>
        <end position="1975"/>
    </location>
</feature>
<feature type="region of interest" description="Disordered" evidence="1">
    <location>
        <begin position="1453"/>
        <end position="1538"/>
    </location>
</feature>
<protein>
    <submittedName>
        <fullName evidence="2">Uncharacterized protein</fullName>
    </submittedName>
</protein>
<feature type="region of interest" description="Disordered" evidence="1">
    <location>
        <begin position="784"/>
        <end position="807"/>
    </location>
</feature>
<feature type="region of interest" description="Disordered" evidence="1">
    <location>
        <begin position="1994"/>
        <end position="2021"/>
    </location>
</feature>
<evidence type="ECO:0000313" key="2">
    <source>
        <dbReference type="EMBL" id="SZX61947.1"/>
    </source>
</evidence>
<feature type="compositionally biased region" description="Acidic residues" evidence="1">
    <location>
        <begin position="1482"/>
        <end position="1507"/>
    </location>
</feature>
<name>A0A383V8Q0_TETOB</name>
<gene>
    <name evidence="2" type="ORF">BQ4739_LOCUS2497</name>
</gene>
<evidence type="ECO:0000313" key="3">
    <source>
        <dbReference type="Proteomes" id="UP000256970"/>
    </source>
</evidence>
<evidence type="ECO:0000256" key="1">
    <source>
        <dbReference type="SAM" id="MobiDB-lite"/>
    </source>
</evidence>
<proteinExistence type="predicted"/>
<feature type="compositionally biased region" description="Low complexity" evidence="1">
    <location>
        <begin position="1309"/>
        <end position="1327"/>
    </location>
</feature>
<feature type="compositionally biased region" description="Low complexity" evidence="1">
    <location>
        <begin position="1994"/>
        <end position="2004"/>
    </location>
</feature>
<dbReference type="EMBL" id="FNXT01000186">
    <property type="protein sequence ID" value="SZX61947.1"/>
    <property type="molecule type" value="Genomic_DNA"/>
</dbReference>
<feature type="compositionally biased region" description="Low complexity" evidence="1">
    <location>
        <begin position="1516"/>
        <end position="1538"/>
    </location>
</feature>
<organism evidence="2 3">
    <name type="scientific">Tetradesmus obliquus</name>
    <name type="common">Green alga</name>
    <name type="synonym">Acutodesmus obliquus</name>
    <dbReference type="NCBI Taxonomy" id="3088"/>
    <lineage>
        <taxon>Eukaryota</taxon>
        <taxon>Viridiplantae</taxon>
        <taxon>Chlorophyta</taxon>
        <taxon>core chlorophytes</taxon>
        <taxon>Chlorophyceae</taxon>
        <taxon>CS clade</taxon>
        <taxon>Sphaeropleales</taxon>
        <taxon>Scenedesmaceae</taxon>
        <taxon>Tetradesmus</taxon>
    </lineage>
</organism>
<sequence length="2281" mass="233658">MWGAVMQLQVANKDALLQLQVHSSTSAYSTLEWFNTNNLAQSSSANSKPAHISDPCLGQVSILISDLQQAVQEAEQYQQQRQQFYSPHSPGSAAADVASADNYVLQLRLPLYGPVAGQDSTAGKHAAASRSQGLAMPAAQDSLADFVADTMQCSAVAGTAASIARTKVALPGTSTHQIEQQCQQSIAVFNPCTGRSSCTQGRAEVGELFVDASISVEQLLQPQDAAAAALAADVPVKALLEALDTQGQQVHLPQPLARAAAVVEAYSICSTHPPSKPAEEDAPPSGSAAGAAAAAELDAAVSLMSAVWRLWQLGTLADTAAAYQAAITATEGVASRATAADDAAKGVPKGQRLHMRATADHVASSQECSWTLPAVHAYGNASSPAVHENSKLLQLQQHTDAGAHPGSKAGGRRSITACVLVSSSASSSACSSTCTSMTGSEAFSSADGSGELLYTSRYQNRQQQQQPSRLQQSTGVSALEACNGGSSGSSSSSSSSTGPAWEQVLQLQQQAAVLHTQGKQAQHGPSPAAEAVLQLLSCRRLLSRAASSCAATSEGSSSTVLPGMYYMQVLSDAAVIGGLRPAAVRLALLQQLLLSWQPDQSNLQALLDLSLPLLVADRQRLLTTAEAAALHDAAGSLMDALQHLISCHYDIYTSVEDATACLPLLLALLAALMGSTIQQQLAAAASPLLAAAAQHRFVQALDPQAKIAAAAVVANLTAKLAGAAAAAVASNSCADPECTAAGGTSDAPVQAEAAPVVPAAGEASASPPGIFDMLKFRDALPWHGTASSSGGTTAAPNSSGGRPPGVFGNFLDKMHQLRQQKEAGSQQCAAQESGNPWWRLGKQSTEATEGQPPQQQQLSAAAGMKRFWGPAGPATQHPAQQLNRCAAGPVAEGVLRTAPAAAPLLGSPMWRAKSRHGRVGSCGVLDMWQSHDAELQPQQQHCKDSSNSGAGGGVLGGSGLASNSGALCGAAQAAAAISSSACAIAACCAAQDGSWQQDARRTADAARVVLEELERDVQLQAGLPQQLQLPLIGLHVRYSLLHSHVKSLLTCGHELVYDAATRGLEAAVRQLHDQLLQQGWAALPVEGSKERLGTGAVLPERGAAGNLPRVTLCDLDSLMAPVWANWLRSSGQHLTSVVDSLIAVQAQAPAAPAAAALGNSSNGSFNAAAGSRPGSWAPVAPSQGAHYSASVVDLFVHLQVLVDQVMDVAVKPVRSYSRRAATARQLFGITTAAVEQYAAHLHAAATGLLRVSQVVMAPSSVVQSGKTARHKRGESSPATSRQGSIIAAPARHGRTHSALPAGLLGGMASAGPTGSSSNPGSSSNAISSATPATASLLDCQAAAGDLDLLQASSMSAVWGQPLVSPEVCVVLSSLQELLSQQQRLDEQICEELGPPPAVASTRTSGTSYEGSGCAQGSCRAGAECSVDKVTAPGSVAACVESVDRRHGCLLRSNALPHGISSNGRTEEVHNADDSSSSSSSGGEDDADDAGDSDVSEMLLTEDEEPADTDLGPAEAQPQPSLLARSSSQSSGTATADEAAAELDVTVSNRQQNQQQQQPLQASDELHAATYADIKQKSAESSRAISSLMQQLLLAVTEQLQGHSIALLASLLSVCRPQVAAAAAATASAAAVSKSTTSSAAIADAAAKHAATEQLASPGAQLVLGPLLAEMASLERSCCPAVKRQLVMAYWNALLAAVVKVALCQAGSSVHGRHGSWLLLPHLLQMHHAVLLQQLLAVVQTQVSEMMLGGQQHNAAAALAPSTVAGIAAAAVHARSVLQMVVLPTAQLTQRFVQVQNTAQPIQQPTQLDIMRCLQQRACDLEAQLFVQQQLHNAGGSIMQLLFGLPASEAVQVYAACSTTAGSAGGIGAGNKPVLAALGSSSSSSSSSSSVPGAVAGCIYLSASYLAFTDLLTGCDSTSSSTDADAIAKRVAKAVKQAQAGAMKAGQPATMLPPPPASTAAAANPAAAGATGSNSSSGLATKSWWKSSLLPSSGGSSSGSSSGSSAVPAAGQPHSSTSAPASVSSSSAAAAAALAADTTLLVPLADVARLDKVYHKGQEALALTMQTDRSLRVFYGFECAAVRDKLHDAVRLAVMGSNTALDRNLRCCEETVAALDLGLPHNERVIRVHPCFKYGTVRNKPGNLYLCSSMFAFDYDDSEAPKAIAVQQQLQGTAAGPGTALAGVTGRVHSSQLLPAAAAGDTGESQTGDVLLGVGSRVLVRYADILKLKQEKGSWGDKHWLVVVYASGPRSEPCTLELGGGGQQLVSDMLADLSRIMAATGH</sequence>
<keyword evidence="3" id="KW-1185">Reference proteome</keyword>
<dbReference type="Proteomes" id="UP000256970">
    <property type="component" value="Unassembled WGS sequence"/>
</dbReference>